<keyword evidence="2" id="KW-1185">Reference proteome</keyword>
<reference evidence="1" key="2">
    <citation type="submission" date="2022-05" db="EMBL/GenBank/DDBJ databases">
        <authorList>
            <person name="Proctor A.L."/>
            <person name="Phillips G.J."/>
            <person name="Wannemuehler M.J."/>
        </authorList>
    </citation>
    <scope>NUCLEOTIDE SEQUENCE</scope>
    <source>
        <strain evidence="1">ASF457</strain>
    </source>
</reference>
<proteinExistence type="predicted"/>
<dbReference type="EMBL" id="CP097562">
    <property type="protein sequence ID" value="USF24545.1"/>
    <property type="molecule type" value="Genomic_DNA"/>
</dbReference>
<sequence length="230" mass="26675">MKKLLFLLFGVIFVVVGCSDESGSNGDGVTETCPITSADFTYERVKQNQYKIKLNDESKRQYAGSIRWQSLREPNIKSDNLEPLLEFNKNSVSGEKDIVFYYNNMQCGEKIVLKPVPENLNQNCDMLLIDYFQDYLFMDAESYFFIKLQNIDNNVKYKIVLANNMELQNYKQSTYQKGSIEFNIISANITNLMQEYLGQRIFGDLIIDYPDDSQCIKEICFNRMYGTGGW</sequence>
<dbReference type="RefSeq" id="WP_023275921.1">
    <property type="nucleotide sequence ID" value="NZ_CP097562.1"/>
</dbReference>
<evidence type="ECO:0000313" key="2">
    <source>
        <dbReference type="Proteomes" id="UP000017429"/>
    </source>
</evidence>
<reference evidence="1" key="3">
    <citation type="submission" date="2022-06" db="EMBL/GenBank/DDBJ databases">
        <title>Resources to Facilitate Use of the Altered Schaedler Flora (ASF) Mouse Model to Study Microbiome Function.</title>
        <authorList>
            <person name="Proctor A."/>
            <person name="Parvinroo S."/>
            <person name="Richie T."/>
            <person name="Jia X."/>
            <person name="Lee S.T.M."/>
            <person name="Karp P.D."/>
            <person name="Paley S."/>
            <person name="Kostic A.D."/>
            <person name="Pierre J.F."/>
            <person name="Wannemuehler M.J."/>
            <person name="Phillips G.J."/>
        </authorList>
    </citation>
    <scope>NUCLEOTIDE SEQUENCE</scope>
    <source>
        <strain evidence="1">ASF457</strain>
    </source>
</reference>
<organism evidence="1 2">
    <name type="scientific">Mucispirillum schaedleri ASF457</name>
    <dbReference type="NCBI Taxonomy" id="1379858"/>
    <lineage>
        <taxon>Bacteria</taxon>
        <taxon>Pseudomonadati</taxon>
        <taxon>Deferribacterota</taxon>
        <taxon>Deferribacteres</taxon>
        <taxon>Deferribacterales</taxon>
        <taxon>Mucispirillaceae</taxon>
        <taxon>Mucispirillum</taxon>
    </lineage>
</organism>
<gene>
    <name evidence="1" type="ORF">N508_001633</name>
</gene>
<evidence type="ECO:0000313" key="1">
    <source>
        <dbReference type="EMBL" id="USF24545.1"/>
    </source>
</evidence>
<dbReference type="PROSITE" id="PS51257">
    <property type="entry name" value="PROKAR_LIPOPROTEIN"/>
    <property type="match status" value="1"/>
</dbReference>
<dbReference type="AlphaFoldDB" id="V2RK52"/>
<reference evidence="1" key="1">
    <citation type="journal article" date="2014" name="Genome Announc.">
        <title>Draft genome sequences of the altered schaedler flora, a defined bacterial community from gnotobiotic mice.</title>
        <authorList>
            <person name="Wannemuehler M.J."/>
            <person name="Overstreet A.M."/>
            <person name="Ward D.V."/>
            <person name="Phillips G.J."/>
        </authorList>
    </citation>
    <scope>NUCLEOTIDE SEQUENCE</scope>
    <source>
        <strain evidence="1">ASF457</strain>
    </source>
</reference>
<name>V2RK52_9BACT</name>
<accession>V2RK52</accession>
<dbReference type="KEGG" id="msch:N508_001633"/>
<dbReference type="Proteomes" id="UP000017429">
    <property type="component" value="Chromosome"/>
</dbReference>
<protein>
    <submittedName>
        <fullName evidence="1">Uncharacterized protein</fullName>
    </submittedName>
</protein>